<reference evidence="6" key="1">
    <citation type="journal article" date="2022" name="Int. J. Syst. Evol. Microbiol.">
        <title>Pseudomonas aegrilactucae sp. nov. and Pseudomonas morbosilactucae sp. nov., pathogens causing bacterial rot of lettuce in Japan.</title>
        <authorList>
            <person name="Sawada H."/>
            <person name="Fujikawa T."/>
            <person name="Satou M."/>
        </authorList>
    </citation>
    <scope>NUCLEOTIDE SEQUENCE</scope>
    <source>
        <strain evidence="6">0166_1</strain>
    </source>
</reference>
<evidence type="ECO:0000259" key="5">
    <source>
        <dbReference type="PROSITE" id="PS50931"/>
    </source>
</evidence>
<dbReference type="PROSITE" id="PS50931">
    <property type="entry name" value="HTH_LYSR"/>
    <property type="match status" value="1"/>
</dbReference>
<feature type="domain" description="HTH lysR-type" evidence="5">
    <location>
        <begin position="1"/>
        <end position="59"/>
    </location>
</feature>
<evidence type="ECO:0000256" key="3">
    <source>
        <dbReference type="ARBA" id="ARBA00023125"/>
    </source>
</evidence>
<dbReference type="FunFam" id="1.10.10.10:FF:000001">
    <property type="entry name" value="LysR family transcriptional regulator"/>
    <property type="match status" value="1"/>
</dbReference>
<dbReference type="InterPro" id="IPR000847">
    <property type="entry name" value="LysR_HTH_N"/>
</dbReference>
<dbReference type="PANTHER" id="PTHR30346">
    <property type="entry name" value="TRANSCRIPTIONAL DUAL REGULATOR HCAR-RELATED"/>
    <property type="match status" value="1"/>
</dbReference>
<keyword evidence="3" id="KW-0238">DNA-binding</keyword>
<dbReference type="CDD" id="cd05466">
    <property type="entry name" value="PBP2_LTTR_substrate"/>
    <property type="match status" value="1"/>
</dbReference>
<evidence type="ECO:0000256" key="4">
    <source>
        <dbReference type="ARBA" id="ARBA00023163"/>
    </source>
</evidence>
<comment type="similarity">
    <text evidence="1">Belongs to the LysR transcriptional regulatory family.</text>
</comment>
<dbReference type="Proteomes" id="UP001162834">
    <property type="component" value="Chromosome"/>
</dbReference>
<dbReference type="KEGG" id="sbae:DSM104329_03877"/>
<dbReference type="RefSeq" id="WP_259311516.1">
    <property type="nucleotide sequence ID" value="NZ_CP087164.1"/>
</dbReference>
<dbReference type="GO" id="GO:0003677">
    <property type="term" value="F:DNA binding"/>
    <property type="evidence" value="ECO:0007669"/>
    <property type="project" value="UniProtKB-KW"/>
</dbReference>
<dbReference type="InterPro" id="IPR036390">
    <property type="entry name" value="WH_DNA-bd_sf"/>
</dbReference>
<dbReference type="PRINTS" id="PR00039">
    <property type="entry name" value="HTHLYSR"/>
</dbReference>
<protein>
    <submittedName>
        <fullName evidence="6">HTH-type transcriptional regulator HdfR</fullName>
    </submittedName>
</protein>
<evidence type="ECO:0000313" key="7">
    <source>
        <dbReference type="Proteomes" id="UP001162834"/>
    </source>
</evidence>
<dbReference type="GO" id="GO:0032993">
    <property type="term" value="C:protein-DNA complex"/>
    <property type="evidence" value="ECO:0007669"/>
    <property type="project" value="TreeGrafter"/>
</dbReference>
<proteinExistence type="inferred from homology"/>
<dbReference type="AlphaFoldDB" id="A0A9E6Y121"/>
<dbReference type="InterPro" id="IPR036388">
    <property type="entry name" value="WH-like_DNA-bd_sf"/>
</dbReference>
<dbReference type="Pfam" id="PF03466">
    <property type="entry name" value="LysR_substrate"/>
    <property type="match status" value="1"/>
</dbReference>
<evidence type="ECO:0000313" key="6">
    <source>
        <dbReference type="EMBL" id="UGS37461.1"/>
    </source>
</evidence>
<dbReference type="Gene3D" id="3.40.190.290">
    <property type="match status" value="1"/>
</dbReference>
<dbReference type="InterPro" id="IPR005119">
    <property type="entry name" value="LysR_subst-bd"/>
</dbReference>
<keyword evidence="7" id="KW-1185">Reference proteome</keyword>
<evidence type="ECO:0000256" key="2">
    <source>
        <dbReference type="ARBA" id="ARBA00023015"/>
    </source>
</evidence>
<dbReference type="GO" id="GO:0003700">
    <property type="term" value="F:DNA-binding transcription factor activity"/>
    <property type="evidence" value="ECO:0007669"/>
    <property type="project" value="InterPro"/>
</dbReference>
<accession>A0A9E6Y121</accession>
<name>A0A9E6Y121_9ACTN</name>
<gene>
    <name evidence="6" type="primary">hdfR_1</name>
    <name evidence="6" type="ORF">DSM104329_03877</name>
</gene>
<organism evidence="6 7">
    <name type="scientific">Capillimicrobium parvum</name>
    <dbReference type="NCBI Taxonomy" id="2884022"/>
    <lineage>
        <taxon>Bacteria</taxon>
        <taxon>Bacillati</taxon>
        <taxon>Actinomycetota</taxon>
        <taxon>Thermoleophilia</taxon>
        <taxon>Solirubrobacterales</taxon>
        <taxon>Capillimicrobiaceae</taxon>
        <taxon>Capillimicrobium</taxon>
    </lineage>
</organism>
<keyword evidence="2" id="KW-0805">Transcription regulation</keyword>
<dbReference type="SUPFAM" id="SSF53850">
    <property type="entry name" value="Periplasmic binding protein-like II"/>
    <property type="match status" value="1"/>
</dbReference>
<dbReference type="EMBL" id="CP087164">
    <property type="protein sequence ID" value="UGS37461.1"/>
    <property type="molecule type" value="Genomic_DNA"/>
</dbReference>
<dbReference type="SUPFAM" id="SSF46785">
    <property type="entry name" value="Winged helix' DNA-binding domain"/>
    <property type="match status" value="1"/>
</dbReference>
<keyword evidence="4" id="KW-0804">Transcription</keyword>
<sequence>MDLALLRTFVTVARAGSVTVAARDLHLSQASVSRHLQRLESDLGTPLFLRRDGRRLELTDAAQRILVPATELVATAQDRWERLRELAAGRPEHIAVVVGPMVTSMPETVETLRRFHAEHPDVDVRLSEEVNSEAAGRALRAGDFDLAIRGLRDEDVTADLECREIAPLTMHAVLPNDHALAGRHRIGLADISRETFVFREGSDALRDFLAACADAWIDPHVAHLVEEPMAAIRLLTAGEAITVAWAPVGRAPGPLAHSFRMIPIETAAPRTTLTAYWLSERRPPRPALDLVEDARAQLRTWGEPTTDPSRNG</sequence>
<dbReference type="Gene3D" id="1.10.10.10">
    <property type="entry name" value="Winged helix-like DNA-binding domain superfamily/Winged helix DNA-binding domain"/>
    <property type="match status" value="1"/>
</dbReference>
<dbReference type="PANTHER" id="PTHR30346:SF29">
    <property type="entry name" value="LYSR SUBSTRATE-BINDING"/>
    <property type="match status" value="1"/>
</dbReference>
<evidence type="ECO:0000256" key="1">
    <source>
        <dbReference type="ARBA" id="ARBA00009437"/>
    </source>
</evidence>
<dbReference type="Pfam" id="PF00126">
    <property type="entry name" value="HTH_1"/>
    <property type="match status" value="1"/>
</dbReference>